<comment type="caution">
    <text evidence="2">The sequence shown here is derived from an EMBL/GenBank/DDBJ whole genome shotgun (WGS) entry which is preliminary data.</text>
</comment>
<name>A0ABR3T1V0_9PEZI</name>
<protein>
    <recommendedName>
        <fullName evidence="1">HNH nuclease domain-containing protein</fullName>
    </recommendedName>
</protein>
<reference evidence="2 3" key="1">
    <citation type="journal article" date="2023" name="Plant Dis.">
        <title>First Report of Diplodia intermedia Causing Canker and Dieback Diseases on Apple Trees in Canada.</title>
        <authorList>
            <person name="Ellouze W."/>
            <person name="Ilyukhin E."/>
            <person name="Sulman M."/>
            <person name="Ali S."/>
        </authorList>
    </citation>
    <scope>NUCLEOTIDE SEQUENCE [LARGE SCALE GENOMIC DNA]</scope>
    <source>
        <strain evidence="2 3">M45-28</strain>
    </source>
</reference>
<evidence type="ECO:0000313" key="3">
    <source>
        <dbReference type="Proteomes" id="UP001521184"/>
    </source>
</evidence>
<evidence type="ECO:0000259" key="1">
    <source>
        <dbReference type="Pfam" id="PF13391"/>
    </source>
</evidence>
<proteinExistence type="predicted"/>
<evidence type="ECO:0000313" key="2">
    <source>
        <dbReference type="EMBL" id="KAL1633540.1"/>
    </source>
</evidence>
<feature type="domain" description="HNH nuclease" evidence="1">
    <location>
        <begin position="60"/>
        <end position="116"/>
    </location>
</feature>
<dbReference type="Proteomes" id="UP001521184">
    <property type="component" value="Unassembled WGS sequence"/>
</dbReference>
<organism evidence="2 3">
    <name type="scientific">Diplodia intermedia</name>
    <dbReference type="NCBI Taxonomy" id="856260"/>
    <lineage>
        <taxon>Eukaryota</taxon>
        <taxon>Fungi</taxon>
        <taxon>Dikarya</taxon>
        <taxon>Ascomycota</taxon>
        <taxon>Pezizomycotina</taxon>
        <taxon>Dothideomycetes</taxon>
        <taxon>Dothideomycetes incertae sedis</taxon>
        <taxon>Botryosphaeriales</taxon>
        <taxon>Botryosphaeriaceae</taxon>
        <taxon>Diplodia</taxon>
    </lineage>
</organism>
<accession>A0ABR3T1V0</accession>
<dbReference type="EMBL" id="JAKEKT020000153">
    <property type="protein sequence ID" value="KAL1633540.1"/>
    <property type="molecule type" value="Genomic_DNA"/>
</dbReference>
<dbReference type="InterPro" id="IPR003615">
    <property type="entry name" value="HNH_nuc"/>
</dbReference>
<gene>
    <name evidence="2" type="ORF">SLS58_011055</name>
</gene>
<sequence length="231" mass="26550">MLLSVPIMQRRRSRPSHSAWRKAAIEYHDAQRQVADPAALSLEPQFSNKCWDPIMRNWYPASSVKAAHILPYSMTNEVLRMILGEDEGAEVLFDMRNCLLLWEPLGAAFDKGSFVLVPVQPPEEGRTTDYKFVLLEERRRLVKIQAPDSMTWGDLDGTILEFRNDCRPRQRYMYLNFASQIIAARKLKFDQGSRTHLESTGTLTAWVSPGKWIRKSMIREVARITAQPRGG</sequence>
<dbReference type="Pfam" id="PF13391">
    <property type="entry name" value="HNH_2"/>
    <property type="match status" value="1"/>
</dbReference>
<keyword evidence="3" id="KW-1185">Reference proteome</keyword>